<dbReference type="EMBL" id="CAJNOR010017050">
    <property type="protein sequence ID" value="CAF1686638.1"/>
    <property type="molecule type" value="Genomic_DNA"/>
</dbReference>
<dbReference type="Gene3D" id="2.60.40.10">
    <property type="entry name" value="Immunoglobulins"/>
    <property type="match status" value="1"/>
</dbReference>
<organism evidence="1 2">
    <name type="scientific">Adineta ricciae</name>
    <name type="common">Rotifer</name>
    <dbReference type="NCBI Taxonomy" id="249248"/>
    <lineage>
        <taxon>Eukaryota</taxon>
        <taxon>Metazoa</taxon>
        <taxon>Spiralia</taxon>
        <taxon>Gnathifera</taxon>
        <taxon>Rotifera</taxon>
        <taxon>Eurotatoria</taxon>
        <taxon>Bdelloidea</taxon>
        <taxon>Adinetida</taxon>
        <taxon>Adinetidae</taxon>
        <taxon>Adineta</taxon>
    </lineage>
</organism>
<evidence type="ECO:0000313" key="2">
    <source>
        <dbReference type="Proteomes" id="UP000663828"/>
    </source>
</evidence>
<keyword evidence="2" id="KW-1185">Reference proteome</keyword>
<dbReference type="InterPro" id="IPR013783">
    <property type="entry name" value="Ig-like_fold"/>
</dbReference>
<name>A0A816HED6_ADIRI</name>
<dbReference type="AlphaFoldDB" id="A0A816HED6"/>
<feature type="non-terminal residue" evidence="1">
    <location>
        <position position="99"/>
    </location>
</feature>
<feature type="non-terminal residue" evidence="1">
    <location>
        <position position="1"/>
    </location>
</feature>
<dbReference type="CDD" id="cd00096">
    <property type="entry name" value="Ig"/>
    <property type="match status" value="1"/>
</dbReference>
<proteinExistence type="predicted"/>
<protein>
    <submittedName>
        <fullName evidence="1">Uncharacterized protein</fullName>
    </submittedName>
</protein>
<evidence type="ECO:0000313" key="1">
    <source>
        <dbReference type="EMBL" id="CAF1686638.1"/>
    </source>
</evidence>
<dbReference type="SUPFAM" id="SSF48726">
    <property type="entry name" value="Immunoglobulin"/>
    <property type="match status" value="1"/>
</dbReference>
<accession>A0A816HED6</accession>
<dbReference type="Proteomes" id="UP000663828">
    <property type="component" value="Unassembled WGS sequence"/>
</dbReference>
<reference evidence="1" key="1">
    <citation type="submission" date="2021-02" db="EMBL/GenBank/DDBJ databases">
        <authorList>
            <person name="Nowell W R."/>
        </authorList>
    </citation>
    <scope>NUCLEOTIDE SEQUENCE</scope>
</reference>
<sequence>PHRTLAIGQQSFEPEYTVASVVMQSVVLPCKAALPHVEPERVMWYRLTNPDKSTLSVGKHLITKDSRLSVAYYSVDHGYSPAKWDLHISNVRLSDAANY</sequence>
<comment type="caution">
    <text evidence="1">The sequence shown here is derived from an EMBL/GenBank/DDBJ whole genome shotgun (WGS) entry which is preliminary data.</text>
</comment>
<dbReference type="InterPro" id="IPR036179">
    <property type="entry name" value="Ig-like_dom_sf"/>
</dbReference>
<gene>
    <name evidence="1" type="ORF">XAT740_LOCUS62096</name>
</gene>